<comment type="caution">
    <text evidence="3">The sequence shown here is derived from an EMBL/GenBank/DDBJ whole genome shotgun (WGS) entry which is preliminary data.</text>
</comment>
<feature type="compositionally biased region" description="Low complexity" evidence="1">
    <location>
        <begin position="61"/>
        <end position="70"/>
    </location>
</feature>
<feature type="compositionally biased region" description="Low complexity" evidence="1">
    <location>
        <begin position="12"/>
        <end position="32"/>
    </location>
</feature>
<keyword evidence="4" id="KW-1185">Reference proteome</keyword>
<proteinExistence type="predicted"/>
<feature type="compositionally biased region" description="Pro residues" evidence="1">
    <location>
        <begin position="275"/>
        <end position="285"/>
    </location>
</feature>
<evidence type="ECO:0000313" key="3">
    <source>
        <dbReference type="EMBL" id="PAA83043.1"/>
    </source>
</evidence>
<dbReference type="AlphaFoldDB" id="A0A267GAM1"/>
<organism evidence="3 4">
    <name type="scientific">Macrostomum lignano</name>
    <dbReference type="NCBI Taxonomy" id="282301"/>
    <lineage>
        <taxon>Eukaryota</taxon>
        <taxon>Metazoa</taxon>
        <taxon>Spiralia</taxon>
        <taxon>Lophotrochozoa</taxon>
        <taxon>Platyhelminthes</taxon>
        <taxon>Rhabditophora</taxon>
        <taxon>Macrostomorpha</taxon>
        <taxon>Macrostomida</taxon>
        <taxon>Macrostomidae</taxon>
        <taxon>Macrostomum</taxon>
    </lineage>
</organism>
<gene>
    <name evidence="3" type="ORF">BOX15_Mlig007330g3</name>
</gene>
<dbReference type="STRING" id="282301.A0A267GAM1"/>
<accession>A0A267GAM1</accession>
<evidence type="ECO:0000313" key="4">
    <source>
        <dbReference type="Proteomes" id="UP000215902"/>
    </source>
</evidence>
<feature type="non-terminal residue" evidence="3">
    <location>
        <position position="1"/>
    </location>
</feature>
<feature type="domain" description="Activating transcription factor 7-interacting protein Fn3" evidence="2">
    <location>
        <begin position="308"/>
        <end position="397"/>
    </location>
</feature>
<sequence length="420" mass="44531">PDPAAEVGGHTTSSVSMALPSTSTSSLATATLQQTVLNSDNDFNKKTTNHIDSVSRHDTMHTTTSSNNSSNDKHSNKDSVQCNGEAVAAAIGVDGSSAGSVAHPLLQPEHVGLIAELRALARPLRGAEEAERLAQIHKSKIKRLRAVSRHLEGELARRKMLKCDRQLQTDAVVMTGSNAVQSSGSVGVNVGGMSVNPYTKAFANRGAAGSLQAVRYTSTAPSSLALAGSVSNGPQQSSAAASSISSFSFSINASQQQARSHAQPVVASSQSVQQQPPPPPPPGPPLDRLATLPLSLRQAPVLEVCANAADRQSAELHWNLRGLVPDRQQQIASYSVWYCYQRPGLPAEAWAKTADLRALPLPMRCQVGIDTRRGACHFVLRAEDAAGRSGRWSNVVTWPPAGSHGNHVGVNQRRSYQHLL</sequence>
<dbReference type="Pfam" id="PF16794">
    <property type="entry name" value="fn3_4"/>
    <property type="match status" value="1"/>
</dbReference>
<dbReference type="InterPro" id="IPR056565">
    <property type="entry name" value="Fn3_ATF7IP"/>
</dbReference>
<feature type="region of interest" description="Disordered" evidence="1">
    <location>
        <begin position="259"/>
        <end position="289"/>
    </location>
</feature>
<feature type="compositionally biased region" description="Low complexity" evidence="1">
    <location>
        <begin position="259"/>
        <end position="274"/>
    </location>
</feature>
<dbReference type="Proteomes" id="UP000215902">
    <property type="component" value="Unassembled WGS sequence"/>
</dbReference>
<protein>
    <recommendedName>
        <fullName evidence="2">Activating transcription factor 7-interacting protein Fn3 domain-containing protein</fullName>
    </recommendedName>
</protein>
<evidence type="ECO:0000256" key="1">
    <source>
        <dbReference type="SAM" id="MobiDB-lite"/>
    </source>
</evidence>
<evidence type="ECO:0000259" key="2">
    <source>
        <dbReference type="Pfam" id="PF16794"/>
    </source>
</evidence>
<name>A0A267GAM1_9PLAT</name>
<dbReference type="EMBL" id="NIVC01000436">
    <property type="protein sequence ID" value="PAA83043.1"/>
    <property type="molecule type" value="Genomic_DNA"/>
</dbReference>
<feature type="region of interest" description="Disordered" evidence="1">
    <location>
        <begin position="1"/>
        <end position="79"/>
    </location>
</feature>
<reference evidence="3 4" key="1">
    <citation type="submission" date="2017-06" db="EMBL/GenBank/DDBJ databases">
        <title>A platform for efficient transgenesis in Macrostomum lignano, a flatworm model organism for stem cell research.</title>
        <authorList>
            <person name="Berezikov E."/>
        </authorList>
    </citation>
    <scope>NUCLEOTIDE SEQUENCE [LARGE SCALE GENOMIC DNA]</scope>
    <source>
        <strain evidence="3">DV1</strain>
        <tissue evidence="3">Whole organism</tissue>
    </source>
</reference>